<feature type="transmembrane region" description="Helical" evidence="1">
    <location>
        <begin position="26"/>
        <end position="42"/>
    </location>
</feature>
<dbReference type="RefSeq" id="WP_267909742.1">
    <property type="nucleotide sequence ID" value="NZ_CAJHCS010000042.1"/>
</dbReference>
<dbReference type="EMBL" id="JAZHGC010000048">
    <property type="protein sequence ID" value="MEM5291304.1"/>
    <property type="molecule type" value="Genomic_DNA"/>
</dbReference>
<dbReference type="Proteomes" id="UP001494588">
    <property type="component" value="Unassembled WGS sequence"/>
</dbReference>
<evidence type="ECO:0000256" key="1">
    <source>
        <dbReference type="SAM" id="Phobius"/>
    </source>
</evidence>
<evidence type="ECO:0008006" key="4">
    <source>
        <dbReference type="Google" id="ProtNLM"/>
    </source>
</evidence>
<sequence length="43" mass="4707">MSDRPSDSASLPAAHRNLSVTARNRARYATMALFFIAGMMYAS</sequence>
<reference evidence="2 3" key="1">
    <citation type="submission" date="2024-01" db="EMBL/GenBank/DDBJ databases">
        <title>The diversity of rhizobia nodulating Mimosa spp. in eleven states of Brazil covering several biomes is determined by host plant, location, and edaphic factors.</title>
        <authorList>
            <person name="Rouws L."/>
            <person name="Barauna A."/>
            <person name="Beukes C."/>
            <person name="De Faria S.M."/>
            <person name="Gross E."/>
            <person name="Dos Reis Junior F.B."/>
            <person name="Simon M."/>
            <person name="Maluk M."/>
            <person name="Odee D.W."/>
            <person name="Kenicer G."/>
            <person name="Young J.P.W."/>
            <person name="Reis V.M."/>
            <person name="Zilli J."/>
            <person name="James E.K."/>
        </authorList>
    </citation>
    <scope>NUCLEOTIDE SEQUENCE [LARGE SCALE GENOMIC DNA]</scope>
    <source>
        <strain evidence="2 3">JPY77</strain>
    </source>
</reference>
<keyword evidence="1" id="KW-0812">Transmembrane</keyword>
<keyword evidence="1" id="KW-0472">Membrane</keyword>
<proteinExistence type="predicted"/>
<keyword evidence="1" id="KW-1133">Transmembrane helix</keyword>
<comment type="caution">
    <text evidence="2">The sequence shown here is derived from an EMBL/GenBank/DDBJ whole genome shotgun (WGS) entry which is preliminary data.</text>
</comment>
<evidence type="ECO:0000313" key="3">
    <source>
        <dbReference type="Proteomes" id="UP001494588"/>
    </source>
</evidence>
<name>A0ABU9QPW5_9BURK</name>
<protein>
    <recommendedName>
        <fullName evidence="4">MFS transporter</fullName>
    </recommendedName>
</protein>
<keyword evidence="3" id="KW-1185">Reference proteome</keyword>
<organism evidence="2 3">
    <name type="scientific">Paraburkholderia sabiae</name>
    <dbReference type="NCBI Taxonomy" id="273251"/>
    <lineage>
        <taxon>Bacteria</taxon>
        <taxon>Pseudomonadati</taxon>
        <taxon>Pseudomonadota</taxon>
        <taxon>Betaproteobacteria</taxon>
        <taxon>Burkholderiales</taxon>
        <taxon>Burkholderiaceae</taxon>
        <taxon>Paraburkholderia</taxon>
    </lineage>
</organism>
<accession>A0ABU9QPW5</accession>
<evidence type="ECO:0000313" key="2">
    <source>
        <dbReference type="EMBL" id="MEM5291304.1"/>
    </source>
</evidence>
<gene>
    <name evidence="2" type="ORF">V4C55_36860</name>
</gene>